<dbReference type="AlphaFoldDB" id="V6SZ77"/>
<evidence type="ECO:0000256" key="6">
    <source>
        <dbReference type="SAM" id="SignalP"/>
    </source>
</evidence>
<evidence type="ECO:0000259" key="7">
    <source>
        <dbReference type="PROSITE" id="PS01124"/>
    </source>
</evidence>
<organism evidence="8 9">
    <name type="scientific">Flavobacterium limnosediminis JC2902</name>
    <dbReference type="NCBI Taxonomy" id="1341181"/>
    <lineage>
        <taxon>Bacteria</taxon>
        <taxon>Pseudomonadati</taxon>
        <taxon>Bacteroidota</taxon>
        <taxon>Flavobacteriia</taxon>
        <taxon>Flavobacteriales</taxon>
        <taxon>Flavobacteriaceae</taxon>
        <taxon>Flavobacterium</taxon>
    </lineage>
</organism>
<dbReference type="OrthoDB" id="5295174at2"/>
<evidence type="ECO:0000256" key="3">
    <source>
        <dbReference type="ARBA" id="ARBA00023163"/>
    </source>
</evidence>
<dbReference type="PROSITE" id="PS50005">
    <property type="entry name" value="TPR"/>
    <property type="match status" value="1"/>
</dbReference>
<keyword evidence="5" id="KW-0472">Membrane</keyword>
<dbReference type="RefSeq" id="WP_023577880.1">
    <property type="nucleotide sequence ID" value="NZ_AVGG01000001.1"/>
</dbReference>
<dbReference type="Pfam" id="PF12833">
    <property type="entry name" value="HTH_18"/>
    <property type="match status" value="1"/>
</dbReference>
<dbReference type="PANTHER" id="PTHR43280">
    <property type="entry name" value="ARAC-FAMILY TRANSCRIPTIONAL REGULATOR"/>
    <property type="match status" value="1"/>
</dbReference>
<proteinExistence type="predicted"/>
<dbReference type="InterPro" id="IPR011990">
    <property type="entry name" value="TPR-like_helical_dom_sf"/>
</dbReference>
<keyword evidence="4" id="KW-0802">TPR repeat</keyword>
<feature type="transmembrane region" description="Helical" evidence="5">
    <location>
        <begin position="395"/>
        <end position="412"/>
    </location>
</feature>
<dbReference type="PROSITE" id="PS01124">
    <property type="entry name" value="HTH_ARAC_FAMILY_2"/>
    <property type="match status" value="1"/>
</dbReference>
<dbReference type="GO" id="GO:0003700">
    <property type="term" value="F:DNA-binding transcription factor activity"/>
    <property type="evidence" value="ECO:0007669"/>
    <property type="project" value="InterPro"/>
</dbReference>
<evidence type="ECO:0000256" key="4">
    <source>
        <dbReference type="PROSITE-ProRule" id="PRU00339"/>
    </source>
</evidence>
<keyword evidence="2" id="KW-0238">DNA-binding</keyword>
<keyword evidence="3" id="KW-0804">Transcription</keyword>
<dbReference type="SMART" id="SM00342">
    <property type="entry name" value="HTH_ARAC"/>
    <property type="match status" value="1"/>
</dbReference>
<dbReference type="InterPro" id="IPR009057">
    <property type="entry name" value="Homeodomain-like_sf"/>
</dbReference>
<evidence type="ECO:0000256" key="1">
    <source>
        <dbReference type="ARBA" id="ARBA00023015"/>
    </source>
</evidence>
<dbReference type="Gene3D" id="1.25.40.10">
    <property type="entry name" value="Tetratricopeptide repeat domain"/>
    <property type="match status" value="2"/>
</dbReference>
<accession>V6SZ77</accession>
<dbReference type="Proteomes" id="UP000018004">
    <property type="component" value="Unassembled WGS sequence"/>
</dbReference>
<dbReference type="SUPFAM" id="SSF46689">
    <property type="entry name" value="Homeodomain-like"/>
    <property type="match status" value="1"/>
</dbReference>
<keyword evidence="6" id="KW-0732">Signal</keyword>
<keyword evidence="5" id="KW-1133">Transmembrane helix</keyword>
<reference evidence="8 9" key="1">
    <citation type="submission" date="2013-08" db="EMBL/GenBank/DDBJ databases">
        <title>Flavobacterium limnosediminis JC2902 genome sequencing.</title>
        <authorList>
            <person name="Lee K."/>
            <person name="Yi H."/>
            <person name="Park S."/>
            <person name="Chun J."/>
        </authorList>
    </citation>
    <scope>NUCLEOTIDE SEQUENCE [LARGE SCALE GENOMIC DNA]</scope>
    <source>
        <strain evidence="8 9">JC2902</strain>
    </source>
</reference>
<keyword evidence="1" id="KW-0805">Transcription regulation</keyword>
<name>V6SZ77_9FLAO</name>
<feature type="repeat" description="TPR" evidence="4">
    <location>
        <begin position="281"/>
        <end position="314"/>
    </location>
</feature>
<dbReference type="PANTHER" id="PTHR43280:SF2">
    <property type="entry name" value="HTH-TYPE TRANSCRIPTIONAL REGULATOR EXSA"/>
    <property type="match status" value="1"/>
</dbReference>
<keyword evidence="5" id="KW-0812">Transmembrane</keyword>
<dbReference type="GO" id="GO:0043565">
    <property type="term" value="F:sequence-specific DNA binding"/>
    <property type="evidence" value="ECO:0007669"/>
    <property type="project" value="InterPro"/>
</dbReference>
<evidence type="ECO:0000256" key="5">
    <source>
        <dbReference type="SAM" id="Phobius"/>
    </source>
</evidence>
<feature type="chain" id="PRO_5004751224" description="HTH araC/xylS-type domain-containing protein" evidence="6">
    <location>
        <begin position="19"/>
        <end position="588"/>
    </location>
</feature>
<gene>
    <name evidence="8" type="ORF">FLJC2902T_01730</name>
</gene>
<sequence length="588" mass="68576">MRLFLYFSIFVLTNSLFAQDKSVLSNEEYQNLQAKARGFINSDVDSSFIYANRIAKSKDNLHQSFAVGLKSYLYQIKGDSIKSRKLYKEAFELFNKVPSGAEKDKLNAYLLNYGGLAEWKRGNFSKALGYYQEGKKFAEKANDLMQVVKLNNNISIINLEVGNCRLAIEAAKESDRFTNKIEYLYSEEQFANGKCSIYSNLGIFYKKFYSENRANTFMLDSAEYYFKKAIMFSKNSEINRINSEMNLANVYLLKKDFNNAEKLHHKLFVRTKNGNYVNEFSLTNRNLGELYFALKEYDKALVYFKKVDSIYDINEGNASDYIYSNYYQAKIWSFKKDYDKALSHSKEYLENFEKKEIKLNEEIIGVNYNLSSNDLKKEMDDLQQDLKNRTLLKKSGYIFLMGLFVILVVSLIKNRRDKRKTDQKLNELIVQYKENIEKKNAVVEMIPDLQPEIMEAENQIKKESPIFSIDEEKEEEIVEKLKNLEDKLLYLNPDFTQQFVAKKIKTNTTYLSYVVNKRFGKSFSEYSNELKINYVINEMISNPTYRKYSTQAIAESVGFKNAVSFTKSFSKRTGVTPVQFAKKLDSTV</sequence>
<keyword evidence="9" id="KW-1185">Reference proteome</keyword>
<dbReference type="InterPro" id="IPR019734">
    <property type="entry name" value="TPR_rpt"/>
</dbReference>
<comment type="caution">
    <text evidence="8">The sequence shown here is derived from an EMBL/GenBank/DDBJ whole genome shotgun (WGS) entry which is preliminary data.</text>
</comment>
<evidence type="ECO:0000313" key="8">
    <source>
        <dbReference type="EMBL" id="ESU29700.1"/>
    </source>
</evidence>
<dbReference type="Gene3D" id="1.10.10.60">
    <property type="entry name" value="Homeodomain-like"/>
    <property type="match status" value="2"/>
</dbReference>
<dbReference type="SMART" id="SM00028">
    <property type="entry name" value="TPR"/>
    <property type="match status" value="3"/>
</dbReference>
<dbReference type="SUPFAM" id="SSF48452">
    <property type="entry name" value="TPR-like"/>
    <property type="match status" value="2"/>
</dbReference>
<dbReference type="InterPro" id="IPR018060">
    <property type="entry name" value="HTH_AraC"/>
</dbReference>
<evidence type="ECO:0000313" key="9">
    <source>
        <dbReference type="Proteomes" id="UP000018004"/>
    </source>
</evidence>
<evidence type="ECO:0000256" key="2">
    <source>
        <dbReference type="ARBA" id="ARBA00023125"/>
    </source>
</evidence>
<dbReference type="STRING" id="1341181.FLJC2902T_01730"/>
<dbReference type="EMBL" id="AVGG01000001">
    <property type="protein sequence ID" value="ESU29700.1"/>
    <property type="molecule type" value="Genomic_DNA"/>
</dbReference>
<dbReference type="eggNOG" id="COG0457">
    <property type="taxonomic scope" value="Bacteria"/>
</dbReference>
<dbReference type="eggNOG" id="COG2207">
    <property type="taxonomic scope" value="Bacteria"/>
</dbReference>
<dbReference type="PATRIC" id="fig|1341181.4.peg.168"/>
<feature type="domain" description="HTH araC/xylS-type" evidence="7">
    <location>
        <begin position="479"/>
        <end position="583"/>
    </location>
</feature>
<protein>
    <recommendedName>
        <fullName evidence="7">HTH araC/xylS-type domain-containing protein</fullName>
    </recommendedName>
</protein>
<feature type="signal peptide" evidence="6">
    <location>
        <begin position="1"/>
        <end position="18"/>
    </location>
</feature>